<evidence type="ECO:0000256" key="2">
    <source>
        <dbReference type="ARBA" id="ARBA00037999"/>
    </source>
</evidence>
<sequence length="369" mass="39504">MDDSVVPFADLAALHHPLRFELLAAAERVIDRGWFVLGDEVATFEAQWASACGSSFAVGVGTGLDALTLSLEALGIGPGDEVLVPSNTYIATWLAVSAVGATPAPVEPDPITHLMTPTAAEAAIGSRTAAILPVHLYGRPVDVDGFEELATRHGLALVFDAAQAHGATFDDRPLGGRGDATAWSFYPTKNLGALGDGGAVTTDNPVLAKAVGQLRDYGREGRHQFARRGHNSRLDELQAAFLSIKLQHLDLWVGRRREIAARYCEELGGGGELTLPAMDLHASSAWHLFVVRSRRRDQHRSALAECGIATDLHYPIPPHRQPAYADLAPSFGPLPIADRLADEVLSLPMHPMLDDDAVSRVIDAVRSSM</sequence>
<dbReference type="SUPFAM" id="SSF53383">
    <property type="entry name" value="PLP-dependent transferases"/>
    <property type="match status" value="1"/>
</dbReference>
<organism evidence="3">
    <name type="scientific">freshwater metagenome</name>
    <dbReference type="NCBI Taxonomy" id="449393"/>
    <lineage>
        <taxon>unclassified sequences</taxon>
        <taxon>metagenomes</taxon>
        <taxon>ecological metagenomes</taxon>
    </lineage>
</organism>
<protein>
    <submittedName>
        <fullName evidence="3">Unannotated protein</fullName>
    </submittedName>
</protein>
<dbReference type="Pfam" id="PF01041">
    <property type="entry name" value="DegT_DnrJ_EryC1"/>
    <property type="match status" value="1"/>
</dbReference>
<dbReference type="Gene3D" id="3.90.1150.10">
    <property type="entry name" value="Aspartate Aminotransferase, domain 1"/>
    <property type="match status" value="1"/>
</dbReference>
<name>A0A6J5YI99_9ZZZZ</name>
<evidence type="ECO:0000313" key="4">
    <source>
        <dbReference type="EMBL" id="CAB4937029.1"/>
    </source>
</evidence>
<proteinExistence type="inferred from homology"/>
<dbReference type="PIRSF" id="PIRSF000390">
    <property type="entry name" value="PLP_StrS"/>
    <property type="match status" value="1"/>
</dbReference>
<accession>A0A6J5YI99</accession>
<evidence type="ECO:0000313" key="3">
    <source>
        <dbReference type="EMBL" id="CAB4323328.1"/>
    </source>
</evidence>
<dbReference type="GO" id="GO:0008483">
    <property type="term" value="F:transaminase activity"/>
    <property type="evidence" value="ECO:0007669"/>
    <property type="project" value="TreeGrafter"/>
</dbReference>
<comment type="similarity">
    <text evidence="2">Belongs to the DegT/DnrJ/EryC1 family.</text>
</comment>
<dbReference type="CDD" id="cd00616">
    <property type="entry name" value="AHBA_syn"/>
    <property type="match status" value="1"/>
</dbReference>
<dbReference type="Gene3D" id="3.40.640.10">
    <property type="entry name" value="Type I PLP-dependent aspartate aminotransferase-like (Major domain)"/>
    <property type="match status" value="1"/>
</dbReference>
<dbReference type="InterPro" id="IPR015421">
    <property type="entry name" value="PyrdxlP-dep_Trfase_major"/>
</dbReference>
<dbReference type="EMBL" id="CAEMXZ010000038">
    <property type="protein sequence ID" value="CAB4323328.1"/>
    <property type="molecule type" value="Genomic_DNA"/>
</dbReference>
<gene>
    <name evidence="3" type="ORF">UFOPK1392_01081</name>
    <name evidence="4" type="ORF">UFOPK3733_01033</name>
</gene>
<dbReference type="PANTHER" id="PTHR30244">
    <property type="entry name" value="TRANSAMINASE"/>
    <property type="match status" value="1"/>
</dbReference>
<dbReference type="InterPro" id="IPR015422">
    <property type="entry name" value="PyrdxlP-dep_Trfase_small"/>
</dbReference>
<dbReference type="AlphaFoldDB" id="A0A6J5YI99"/>
<dbReference type="EMBL" id="CAFBNC010000044">
    <property type="protein sequence ID" value="CAB4937029.1"/>
    <property type="molecule type" value="Genomic_DNA"/>
</dbReference>
<evidence type="ECO:0000256" key="1">
    <source>
        <dbReference type="ARBA" id="ARBA00022898"/>
    </source>
</evidence>
<dbReference type="GO" id="GO:0030170">
    <property type="term" value="F:pyridoxal phosphate binding"/>
    <property type="evidence" value="ECO:0007669"/>
    <property type="project" value="TreeGrafter"/>
</dbReference>
<dbReference type="InterPro" id="IPR000653">
    <property type="entry name" value="DegT/StrS_aminotransferase"/>
</dbReference>
<dbReference type="InterPro" id="IPR015424">
    <property type="entry name" value="PyrdxlP-dep_Trfase"/>
</dbReference>
<keyword evidence="1" id="KW-0663">Pyridoxal phosphate</keyword>
<dbReference type="GO" id="GO:0000271">
    <property type="term" value="P:polysaccharide biosynthetic process"/>
    <property type="evidence" value="ECO:0007669"/>
    <property type="project" value="TreeGrafter"/>
</dbReference>
<reference evidence="3" key="1">
    <citation type="submission" date="2020-05" db="EMBL/GenBank/DDBJ databases">
        <authorList>
            <person name="Chiriac C."/>
            <person name="Salcher M."/>
            <person name="Ghai R."/>
            <person name="Kavagutti S V."/>
        </authorList>
    </citation>
    <scope>NUCLEOTIDE SEQUENCE</scope>
</reference>
<dbReference type="PANTHER" id="PTHR30244:SF36">
    <property type="entry name" value="3-OXO-GLUCOSE-6-PHOSPHATE:GLUTAMATE AMINOTRANSFERASE"/>
    <property type="match status" value="1"/>
</dbReference>